<protein>
    <recommendedName>
        <fullName evidence="8">Riboflavin transporter</fullName>
    </recommendedName>
</protein>
<reference evidence="10" key="2">
    <citation type="journal article" date="2021" name="PeerJ">
        <title>Extensive microbial diversity within the chicken gut microbiome revealed by metagenomics and culture.</title>
        <authorList>
            <person name="Gilroy R."/>
            <person name="Ravi A."/>
            <person name="Getino M."/>
            <person name="Pursley I."/>
            <person name="Horton D.L."/>
            <person name="Alikhan N.F."/>
            <person name="Baker D."/>
            <person name="Gharbi K."/>
            <person name="Hall N."/>
            <person name="Watson M."/>
            <person name="Adriaenssens E.M."/>
            <person name="Foster-Nyarko E."/>
            <person name="Jarju S."/>
            <person name="Secka A."/>
            <person name="Antonio M."/>
            <person name="Oren A."/>
            <person name="Chaudhuri R.R."/>
            <person name="La Ragione R."/>
            <person name="Hildebrand F."/>
            <person name="Pallen M.J."/>
        </authorList>
    </citation>
    <scope>NUCLEOTIDE SEQUENCE</scope>
    <source>
        <strain evidence="10">F6-4510</strain>
    </source>
</reference>
<dbReference type="PIRSF" id="PIRSF037778">
    <property type="entry name" value="UCP037778_transp_RibU"/>
    <property type="match status" value="1"/>
</dbReference>
<evidence type="ECO:0000256" key="2">
    <source>
        <dbReference type="ARBA" id="ARBA00005540"/>
    </source>
</evidence>
<evidence type="ECO:0000256" key="5">
    <source>
        <dbReference type="ARBA" id="ARBA00022692"/>
    </source>
</evidence>
<evidence type="ECO:0000313" key="11">
    <source>
        <dbReference type="Proteomes" id="UP000823611"/>
    </source>
</evidence>
<dbReference type="PANTHER" id="PTHR38438:SF1">
    <property type="entry name" value="RIBOFLAVIN TRANSPORTER RIBU"/>
    <property type="match status" value="1"/>
</dbReference>
<organism evidence="10 11">
    <name type="scientific">Candidatus Fimicola merdigallinarum</name>
    <dbReference type="NCBI Taxonomy" id="2840819"/>
    <lineage>
        <taxon>Bacteria</taxon>
        <taxon>Bacillati</taxon>
        <taxon>Bacillota</taxon>
        <taxon>Clostridia</taxon>
        <taxon>Lachnospirales</taxon>
        <taxon>Lachnospiraceae</taxon>
        <taxon>Lachnospiraceae incertae sedis</taxon>
        <taxon>Candidatus Fimicola</taxon>
    </lineage>
</organism>
<comment type="similarity">
    <text evidence="2 8">Belongs to the prokaryotic riboflavin transporter (P-RFT) (TC 2.A.87) family.</text>
</comment>
<sequence>MENGFGNSERMERILIMSSTTATIKRTDTTKLVKIGMLSAVSIVLMMFELAFPIFPSFLKMDISDIPAIVGTVAMGPMAGIAIEFIKNALHLFKTSTAGVGELANFLIGIALVIPIGVMYKKNHSLKNFILGSIMGACVMVLVGCVFNYYILMPAYAKAFGADIQDFVDIANAVTPMVVDLKTLILFSIAPFNLLKAVIVAPVGYLVCKVLKPVLR</sequence>
<evidence type="ECO:0000256" key="3">
    <source>
        <dbReference type="ARBA" id="ARBA00022448"/>
    </source>
</evidence>
<dbReference type="Pfam" id="PF12822">
    <property type="entry name" value="ECF_trnsprt"/>
    <property type="match status" value="1"/>
</dbReference>
<evidence type="ECO:0000256" key="9">
    <source>
        <dbReference type="SAM" id="Phobius"/>
    </source>
</evidence>
<dbReference type="GO" id="GO:0005886">
    <property type="term" value="C:plasma membrane"/>
    <property type="evidence" value="ECO:0007669"/>
    <property type="project" value="UniProtKB-SubCell"/>
</dbReference>
<dbReference type="AlphaFoldDB" id="A0A9D9DWR4"/>
<evidence type="ECO:0000256" key="7">
    <source>
        <dbReference type="ARBA" id="ARBA00023136"/>
    </source>
</evidence>
<comment type="function">
    <text evidence="8">Probably a riboflavin-binding protein that interacts with the energy-coupling factor (ECF) ABC-transporter complex.</text>
</comment>
<keyword evidence="3 8" id="KW-0813">Transport</keyword>
<feature type="transmembrane region" description="Helical" evidence="9">
    <location>
        <begin position="184"/>
        <end position="208"/>
    </location>
</feature>
<comment type="caution">
    <text evidence="10">The sequence shown here is derived from an EMBL/GenBank/DDBJ whole genome shotgun (WGS) entry which is preliminary data.</text>
</comment>
<reference evidence="10" key="1">
    <citation type="submission" date="2020-10" db="EMBL/GenBank/DDBJ databases">
        <authorList>
            <person name="Gilroy R."/>
        </authorList>
    </citation>
    <scope>NUCLEOTIDE SEQUENCE</scope>
    <source>
        <strain evidence="10">F6-4510</strain>
    </source>
</reference>
<gene>
    <name evidence="10" type="ORF">IAC55_07570</name>
</gene>
<keyword evidence="5 9" id="KW-0812">Transmembrane</keyword>
<evidence type="ECO:0000256" key="8">
    <source>
        <dbReference type="PIRNR" id="PIRNR037778"/>
    </source>
</evidence>
<dbReference type="EMBL" id="JADIMX010000140">
    <property type="protein sequence ID" value="MBO8435161.1"/>
    <property type="molecule type" value="Genomic_DNA"/>
</dbReference>
<dbReference type="GO" id="GO:0032217">
    <property type="term" value="F:riboflavin transmembrane transporter activity"/>
    <property type="evidence" value="ECO:0007669"/>
    <property type="project" value="UniProtKB-UniRule"/>
</dbReference>
<evidence type="ECO:0000256" key="1">
    <source>
        <dbReference type="ARBA" id="ARBA00004651"/>
    </source>
</evidence>
<evidence type="ECO:0000313" key="10">
    <source>
        <dbReference type="EMBL" id="MBO8435161.1"/>
    </source>
</evidence>
<keyword evidence="7 8" id="KW-0472">Membrane</keyword>
<keyword evidence="6 9" id="KW-1133">Transmembrane helix</keyword>
<dbReference type="Gene3D" id="1.10.1760.20">
    <property type="match status" value="1"/>
</dbReference>
<feature type="transmembrane region" description="Helical" evidence="9">
    <location>
        <begin position="103"/>
        <end position="120"/>
    </location>
</feature>
<name>A0A9D9DWR4_9FIRM</name>
<dbReference type="InterPro" id="IPR024529">
    <property type="entry name" value="ECF_trnsprt_substrate-spec"/>
</dbReference>
<feature type="transmembrane region" description="Helical" evidence="9">
    <location>
        <begin position="66"/>
        <end position="83"/>
    </location>
</feature>
<feature type="transmembrane region" description="Helical" evidence="9">
    <location>
        <begin position="129"/>
        <end position="151"/>
    </location>
</feature>
<evidence type="ECO:0000256" key="6">
    <source>
        <dbReference type="ARBA" id="ARBA00022989"/>
    </source>
</evidence>
<keyword evidence="4 8" id="KW-1003">Cell membrane</keyword>
<dbReference type="InterPro" id="IPR025720">
    <property type="entry name" value="RibU"/>
</dbReference>
<feature type="transmembrane region" description="Helical" evidence="9">
    <location>
        <begin position="35"/>
        <end position="59"/>
    </location>
</feature>
<dbReference type="Proteomes" id="UP000823611">
    <property type="component" value="Unassembled WGS sequence"/>
</dbReference>
<proteinExistence type="inferred from homology"/>
<comment type="subcellular location">
    <subcellularLocation>
        <location evidence="1">Cell membrane</location>
        <topology evidence="1">Multi-pass membrane protein</topology>
    </subcellularLocation>
</comment>
<accession>A0A9D9DWR4</accession>
<dbReference type="PANTHER" id="PTHR38438">
    <property type="entry name" value="RIBOFLAVIN TRANSPORTER RIBU"/>
    <property type="match status" value="1"/>
</dbReference>
<evidence type="ECO:0000256" key="4">
    <source>
        <dbReference type="ARBA" id="ARBA00022475"/>
    </source>
</evidence>